<dbReference type="PANTHER" id="PTHR15615">
    <property type="match status" value="1"/>
</dbReference>
<evidence type="ECO:0000313" key="2">
    <source>
        <dbReference type="EMBL" id="KAL2857405.1"/>
    </source>
</evidence>
<dbReference type="PANTHER" id="PTHR15615:SF32">
    <property type="entry name" value="PROTEIN KINASE COMPLEX COMPONENT, PUTATIVE (AFU_ORTHOLOGUE AFUA_2G07660)-RELATED"/>
    <property type="match status" value="1"/>
</dbReference>
<dbReference type="GeneID" id="98157799"/>
<dbReference type="Pfam" id="PF08613">
    <property type="entry name" value="Cyclin"/>
    <property type="match status" value="1"/>
</dbReference>
<keyword evidence="3" id="KW-1185">Reference proteome</keyword>
<feature type="region of interest" description="Disordered" evidence="1">
    <location>
        <begin position="367"/>
        <end position="393"/>
    </location>
</feature>
<protein>
    <submittedName>
        <fullName evidence="2">Cyclin-domain-containing protein</fullName>
    </submittedName>
</protein>
<feature type="region of interest" description="Disordered" evidence="1">
    <location>
        <begin position="144"/>
        <end position="254"/>
    </location>
</feature>
<accession>A0ABR4KYP4</accession>
<sequence>MEIRTRKVIRRYVSSDSARTCTRPRVYDHGEYYYRRYDQRQRSEESHSPSYRIIETREPLKPRRGLNALWRRDPSPIRSQPFKMRLPFVKRVEPAKDDYAPITRGRTRSPRLFVVDPPEIRYAWPRGERARSFSPEIRCISPRRTLSPRPILKDSTVEVEEPQREPRSRERLNVPRQPRERTPVVEREPVRRRRQGDIEIHQSPERRRERSGSSGRRQVRFADDIEYVKQRSRSQSRSQSRERPAHRESEREDDDIYDRIRRRYLDRRDPEIIYNRPRYRDPSPEGPVYRRSSPPRLWSETFRRETLRPLGRTRPRPRIIQDGESDLSEAGDRIYAEARRRRSQVHDLISNSSSRWRQRFDNMRDFSSEDESYLRGSGSRRTQGTNDSKVDSTDVFEMTPDTALGLLCIAMDKLTANSSTQGARSGISSGDDSPIRVTELHFSPAGEGHLAYDSIQQSVLSKRFLSKREPPITLKEYLTRLHRYCPMSTGVYLATSLYITRMANIDRIISVNRKNVHRLVLAGLRVAMKTLEDLSYSHNRVAKVGGVGEKELSRLEISFCFLADFELRVDREMLIEQARLLQAS</sequence>
<name>A0ABR4KYP4_9EURO</name>
<organism evidence="2 3">
    <name type="scientific">Aspergillus pseudodeflectus</name>
    <dbReference type="NCBI Taxonomy" id="176178"/>
    <lineage>
        <taxon>Eukaryota</taxon>
        <taxon>Fungi</taxon>
        <taxon>Dikarya</taxon>
        <taxon>Ascomycota</taxon>
        <taxon>Pezizomycotina</taxon>
        <taxon>Eurotiomycetes</taxon>
        <taxon>Eurotiomycetidae</taxon>
        <taxon>Eurotiales</taxon>
        <taxon>Aspergillaceae</taxon>
        <taxon>Aspergillus</taxon>
        <taxon>Aspergillus subgen. Nidulantes</taxon>
    </lineage>
</organism>
<dbReference type="Gene3D" id="1.10.472.10">
    <property type="entry name" value="Cyclin-like"/>
    <property type="match status" value="1"/>
</dbReference>
<proteinExistence type="predicted"/>
<dbReference type="InterPro" id="IPR013922">
    <property type="entry name" value="Cyclin_PHO80-like"/>
</dbReference>
<reference evidence="2 3" key="1">
    <citation type="submission" date="2024-07" db="EMBL/GenBank/DDBJ databases">
        <title>Section-level genome sequencing and comparative genomics of Aspergillus sections Usti and Cavernicolus.</title>
        <authorList>
            <consortium name="Lawrence Berkeley National Laboratory"/>
            <person name="Nybo J.L."/>
            <person name="Vesth T.C."/>
            <person name="Theobald S."/>
            <person name="Frisvad J.C."/>
            <person name="Larsen T.O."/>
            <person name="Kjaerboelling I."/>
            <person name="Rothschild-Mancinelli K."/>
            <person name="Lyhne E.K."/>
            <person name="Kogle M.E."/>
            <person name="Barry K."/>
            <person name="Clum A."/>
            <person name="Na H."/>
            <person name="Ledsgaard L."/>
            <person name="Lin J."/>
            <person name="Lipzen A."/>
            <person name="Kuo A."/>
            <person name="Riley R."/>
            <person name="Mondo S."/>
            <person name="LaButti K."/>
            <person name="Haridas S."/>
            <person name="Pangalinan J."/>
            <person name="Salamov A.A."/>
            <person name="Simmons B.A."/>
            <person name="Magnuson J.K."/>
            <person name="Chen J."/>
            <person name="Drula E."/>
            <person name="Henrissat B."/>
            <person name="Wiebenga A."/>
            <person name="Lubbers R.J."/>
            <person name="Gomes A.C."/>
            <person name="Macurrencykelacurrency M.R."/>
            <person name="Stajich J."/>
            <person name="Grigoriev I.V."/>
            <person name="Mortensen U.H."/>
            <person name="De vries R.P."/>
            <person name="Baker S.E."/>
            <person name="Andersen M.R."/>
        </authorList>
    </citation>
    <scope>NUCLEOTIDE SEQUENCE [LARGE SCALE GENOMIC DNA]</scope>
    <source>
        <strain evidence="2 3">CBS 756.74</strain>
    </source>
</reference>
<dbReference type="EMBL" id="JBFXLR010000006">
    <property type="protein sequence ID" value="KAL2857405.1"/>
    <property type="molecule type" value="Genomic_DNA"/>
</dbReference>
<evidence type="ECO:0000313" key="3">
    <source>
        <dbReference type="Proteomes" id="UP001610444"/>
    </source>
</evidence>
<dbReference type="RefSeq" id="XP_070902936.1">
    <property type="nucleotide sequence ID" value="XM_071042635.1"/>
</dbReference>
<evidence type="ECO:0000256" key="1">
    <source>
        <dbReference type="SAM" id="MobiDB-lite"/>
    </source>
</evidence>
<comment type="caution">
    <text evidence="2">The sequence shown here is derived from an EMBL/GenBank/DDBJ whole genome shotgun (WGS) entry which is preliminary data.</text>
</comment>
<feature type="compositionally biased region" description="Basic and acidic residues" evidence="1">
    <location>
        <begin position="220"/>
        <end position="229"/>
    </location>
</feature>
<feature type="compositionally biased region" description="Basic and acidic residues" evidence="1">
    <location>
        <begin position="151"/>
        <end position="211"/>
    </location>
</feature>
<gene>
    <name evidence="2" type="ORF">BJX68DRAFT_252974</name>
</gene>
<feature type="compositionally biased region" description="Basic and acidic residues" evidence="1">
    <location>
        <begin position="239"/>
        <end position="250"/>
    </location>
</feature>
<dbReference type="Proteomes" id="UP001610444">
    <property type="component" value="Unassembled WGS sequence"/>
</dbReference>
<dbReference type="CDD" id="cd20558">
    <property type="entry name" value="CYCLIN_ScPCL7-like"/>
    <property type="match status" value="1"/>
</dbReference>